<feature type="domain" description="PAS" evidence="7">
    <location>
        <begin position="1"/>
        <end position="53"/>
    </location>
</feature>
<dbReference type="NCBIfam" id="TIGR00229">
    <property type="entry name" value="sensory_box"/>
    <property type="match status" value="1"/>
</dbReference>
<evidence type="ECO:0000256" key="2">
    <source>
        <dbReference type="ARBA" id="ARBA00022737"/>
    </source>
</evidence>
<dbReference type="GO" id="GO:0000981">
    <property type="term" value="F:DNA-binding transcription factor activity, RNA polymerase II-specific"/>
    <property type="evidence" value="ECO:0007669"/>
    <property type="project" value="TreeGrafter"/>
</dbReference>
<comment type="subcellular location">
    <subcellularLocation>
        <location evidence="1">Nucleus</location>
    </subcellularLocation>
</comment>
<dbReference type="InterPro" id="IPR013767">
    <property type="entry name" value="PAS_fold"/>
</dbReference>
<keyword evidence="4" id="KW-0238">DNA-binding</keyword>
<evidence type="ECO:0000313" key="8">
    <source>
        <dbReference type="WBParaSite" id="SSLN_0000569801-mRNA-1"/>
    </source>
</evidence>
<dbReference type="InterPro" id="IPR035965">
    <property type="entry name" value="PAS-like_dom_sf"/>
</dbReference>
<proteinExistence type="predicted"/>
<dbReference type="InterPro" id="IPR013655">
    <property type="entry name" value="PAS_fold_3"/>
</dbReference>
<dbReference type="SUPFAM" id="SSF55785">
    <property type="entry name" value="PYP-like sensor domain (PAS domain)"/>
    <property type="match status" value="2"/>
</dbReference>
<evidence type="ECO:0000256" key="1">
    <source>
        <dbReference type="ARBA" id="ARBA00004123"/>
    </source>
</evidence>
<reference evidence="8" key="1">
    <citation type="submission" date="2016-06" db="UniProtKB">
        <authorList>
            <consortium name="WormBaseParasite"/>
        </authorList>
    </citation>
    <scope>IDENTIFICATION</scope>
</reference>
<dbReference type="Pfam" id="PF08447">
    <property type="entry name" value="PAS_3"/>
    <property type="match status" value="1"/>
</dbReference>
<name>A0A183SMS1_SCHSO</name>
<accession>A0A183SMS1</accession>
<organism evidence="8">
    <name type="scientific">Schistocephalus solidus</name>
    <name type="common">Tapeworm</name>
    <dbReference type="NCBI Taxonomy" id="70667"/>
    <lineage>
        <taxon>Eukaryota</taxon>
        <taxon>Metazoa</taxon>
        <taxon>Spiralia</taxon>
        <taxon>Lophotrochozoa</taxon>
        <taxon>Platyhelminthes</taxon>
        <taxon>Cestoda</taxon>
        <taxon>Eucestoda</taxon>
        <taxon>Diphyllobothriidea</taxon>
        <taxon>Diphyllobothriidae</taxon>
        <taxon>Schistocephalus</taxon>
    </lineage>
</organism>
<sequence>LDGFIFIVSPEGKLLYISETASVILGLSQVEMTGNDLAEYLHPLDVEDMRQALTLHPTELPPPNDAGQEFTVRRRFFIRMRCVLAKRNAGLTTAGFKVLHCSGHLKVRLVYTDGFPHLQNMGLIAAAYALPTPNTNTTEVRLSRDMFMFRASLDLKLIFLEGRVAELTGHQPQEIIEKTLYQLVHAADASELRECHEILLNKSQVTTSYYRLLTKNGGWVWIQSYATIVHNSRSSRPNCIVSLNYVLS</sequence>
<keyword evidence="6" id="KW-0539">Nucleus</keyword>
<dbReference type="Pfam" id="PF00989">
    <property type="entry name" value="PAS"/>
    <property type="match status" value="1"/>
</dbReference>
<dbReference type="PANTHER" id="PTHR23043:SF36">
    <property type="entry name" value="PROTEIN SINGLE-MINDED"/>
    <property type="match status" value="1"/>
</dbReference>
<protein>
    <submittedName>
        <fullName evidence="8">PAS domain-containing protein</fullName>
    </submittedName>
</protein>
<dbReference type="AlphaFoldDB" id="A0A183SMS1"/>
<keyword evidence="2" id="KW-0677">Repeat</keyword>
<dbReference type="WBParaSite" id="SSLN_0000569801-mRNA-1">
    <property type="protein sequence ID" value="SSLN_0000569801-mRNA-1"/>
    <property type="gene ID" value="SSLN_0000569801"/>
</dbReference>
<feature type="domain" description="PAS" evidence="7">
    <location>
        <begin position="148"/>
        <end position="203"/>
    </location>
</feature>
<dbReference type="PROSITE" id="PS50112">
    <property type="entry name" value="PAS"/>
    <property type="match status" value="2"/>
</dbReference>
<dbReference type="CDD" id="cd00130">
    <property type="entry name" value="PAS"/>
    <property type="match status" value="2"/>
</dbReference>
<dbReference type="SMART" id="SM00091">
    <property type="entry name" value="PAS"/>
    <property type="match status" value="2"/>
</dbReference>
<dbReference type="GO" id="GO:0000977">
    <property type="term" value="F:RNA polymerase II transcription regulatory region sequence-specific DNA binding"/>
    <property type="evidence" value="ECO:0007669"/>
    <property type="project" value="TreeGrafter"/>
</dbReference>
<evidence type="ECO:0000256" key="6">
    <source>
        <dbReference type="ARBA" id="ARBA00023242"/>
    </source>
</evidence>
<dbReference type="Gene3D" id="3.30.450.20">
    <property type="entry name" value="PAS domain"/>
    <property type="match status" value="2"/>
</dbReference>
<dbReference type="PANTHER" id="PTHR23043">
    <property type="entry name" value="HYPOXIA-INDUCIBLE FACTOR 1 ALPHA"/>
    <property type="match status" value="1"/>
</dbReference>
<keyword evidence="3" id="KW-0805">Transcription regulation</keyword>
<keyword evidence="5" id="KW-0804">Transcription</keyword>
<dbReference type="GO" id="GO:0005634">
    <property type="term" value="C:nucleus"/>
    <property type="evidence" value="ECO:0007669"/>
    <property type="project" value="UniProtKB-SubCell"/>
</dbReference>
<evidence type="ECO:0000259" key="7">
    <source>
        <dbReference type="PROSITE" id="PS50112"/>
    </source>
</evidence>
<evidence type="ECO:0000256" key="5">
    <source>
        <dbReference type="ARBA" id="ARBA00023163"/>
    </source>
</evidence>
<evidence type="ECO:0000256" key="3">
    <source>
        <dbReference type="ARBA" id="ARBA00023015"/>
    </source>
</evidence>
<evidence type="ECO:0000256" key="4">
    <source>
        <dbReference type="ARBA" id="ARBA00023125"/>
    </source>
</evidence>
<dbReference type="InterPro" id="IPR000014">
    <property type="entry name" value="PAS"/>
</dbReference>